<keyword evidence="1" id="KW-0812">Transmembrane</keyword>
<feature type="domain" description="DUF1468" evidence="2">
    <location>
        <begin position="16"/>
        <end position="167"/>
    </location>
</feature>
<dbReference type="Pfam" id="PF07331">
    <property type="entry name" value="TctB"/>
    <property type="match status" value="1"/>
</dbReference>
<dbReference type="EMBL" id="JABXYK010000004">
    <property type="protein sequence ID" value="NVP55393.1"/>
    <property type="molecule type" value="Genomic_DNA"/>
</dbReference>
<evidence type="ECO:0000313" key="4">
    <source>
        <dbReference type="Proteomes" id="UP000659172"/>
    </source>
</evidence>
<comment type="caution">
    <text evidence="3">The sequence shown here is derived from an EMBL/GenBank/DDBJ whole genome shotgun (WGS) entry which is preliminary data.</text>
</comment>
<keyword evidence="4" id="KW-1185">Reference proteome</keyword>
<dbReference type="RefSeq" id="WP_176949372.1">
    <property type="nucleotide sequence ID" value="NZ_JABXYK010000004.1"/>
</dbReference>
<dbReference type="InterPro" id="IPR009936">
    <property type="entry name" value="DUF1468"/>
</dbReference>
<gene>
    <name evidence="3" type="ORF">HV823_09005</name>
</gene>
<dbReference type="Proteomes" id="UP000659172">
    <property type="component" value="Unassembled WGS sequence"/>
</dbReference>
<evidence type="ECO:0000313" key="3">
    <source>
        <dbReference type="EMBL" id="NVP55393.1"/>
    </source>
</evidence>
<name>A0ABX2QDY8_9HYPH</name>
<keyword evidence="1" id="KW-1133">Transmembrane helix</keyword>
<proteinExistence type="predicted"/>
<feature type="transmembrane region" description="Helical" evidence="1">
    <location>
        <begin position="145"/>
        <end position="166"/>
    </location>
</feature>
<feature type="transmembrane region" description="Helical" evidence="1">
    <location>
        <begin position="12"/>
        <end position="30"/>
    </location>
</feature>
<accession>A0ABX2QDY8</accession>
<evidence type="ECO:0000259" key="2">
    <source>
        <dbReference type="Pfam" id="PF07331"/>
    </source>
</evidence>
<reference evidence="3 4" key="1">
    <citation type="submission" date="2020-06" db="EMBL/GenBank/DDBJ databases">
        <title>Rhizobium sp.nov. isolated from the tomato plant.</title>
        <authorList>
            <person name="Thin K.K."/>
            <person name="Zhang X."/>
            <person name="He S."/>
        </authorList>
    </citation>
    <scope>NUCLEOTIDE SEQUENCE [LARGE SCALE GENOMIC DNA]</scope>
    <source>
        <strain evidence="3 4">DBTS2</strain>
    </source>
</reference>
<evidence type="ECO:0000256" key="1">
    <source>
        <dbReference type="SAM" id="Phobius"/>
    </source>
</evidence>
<keyword evidence="1" id="KW-0472">Membrane</keyword>
<sequence length="175" mass="19039">MTFRGRNLSVDWGHLIILLLIGGATSWYIMDARSVSTDTNNLLLIQPLALATLILIAVVVPQCFHYVDPLADDAGPADDGQPKEVKPSDLMQAKLPTERADVIKMLSMGGLLGLFVFSLQPLGFDIAILLFSGIGMAICGERRPLPLIVFPVIVTLITVYGFKALMPYPMITTLL</sequence>
<feature type="transmembrane region" description="Helical" evidence="1">
    <location>
        <begin position="42"/>
        <end position="60"/>
    </location>
</feature>
<feature type="transmembrane region" description="Helical" evidence="1">
    <location>
        <begin position="114"/>
        <end position="138"/>
    </location>
</feature>
<organism evidence="3 4">
    <name type="scientific">Mycoplana rhizolycopersici</name>
    <dbReference type="NCBI Taxonomy" id="2746702"/>
    <lineage>
        <taxon>Bacteria</taxon>
        <taxon>Pseudomonadati</taxon>
        <taxon>Pseudomonadota</taxon>
        <taxon>Alphaproteobacteria</taxon>
        <taxon>Hyphomicrobiales</taxon>
        <taxon>Rhizobiaceae</taxon>
        <taxon>Mycoplana</taxon>
    </lineage>
</organism>
<protein>
    <submittedName>
        <fullName evidence="3">Tripartite tricarboxylate transporter TctB family protein</fullName>
    </submittedName>
</protein>